<keyword evidence="3" id="KW-1185">Reference proteome</keyword>
<sequence>MVKSDIRLCRPSQIDSAGQLTGSPPILSTSAMSLSYNAPNGLKISGSYTVRAVNPSWARAISTSNLSVIVTQQCHLVTLGIPEQQTLTSTKSNSMEAHQTTMQQVTRPYA</sequence>
<dbReference type="InParanoid" id="A0A482WTW0"/>
<feature type="region of interest" description="Disordered" evidence="1">
    <location>
        <begin position="88"/>
        <end position="110"/>
    </location>
</feature>
<protein>
    <submittedName>
        <fullName evidence="2">Uncharacterized protein</fullName>
    </submittedName>
</protein>
<gene>
    <name evidence="2" type="ORF">LSTR_LSTR016434</name>
</gene>
<dbReference type="EMBL" id="QKKF02025451">
    <property type="protein sequence ID" value="RZF37039.1"/>
    <property type="molecule type" value="Genomic_DNA"/>
</dbReference>
<comment type="caution">
    <text evidence="2">The sequence shown here is derived from an EMBL/GenBank/DDBJ whole genome shotgun (WGS) entry which is preliminary data.</text>
</comment>
<evidence type="ECO:0000313" key="2">
    <source>
        <dbReference type="EMBL" id="RZF37039.1"/>
    </source>
</evidence>
<evidence type="ECO:0000256" key="1">
    <source>
        <dbReference type="SAM" id="MobiDB-lite"/>
    </source>
</evidence>
<evidence type="ECO:0000313" key="3">
    <source>
        <dbReference type="Proteomes" id="UP000291343"/>
    </source>
</evidence>
<reference evidence="2 3" key="1">
    <citation type="journal article" date="2017" name="Gigascience">
        <title>Genome sequence of the small brown planthopper, Laodelphax striatellus.</title>
        <authorList>
            <person name="Zhu J."/>
            <person name="Jiang F."/>
            <person name="Wang X."/>
            <person name="Yang P."/>
            <person name="Bao Y."/>
            <person name="Zhao W."/>
            <person name="Wang W."/>
            <person name="Lu H."/>
            <person name="Wang Q."/>
            <person name="Cui N."/>
            <person name="Li J."/>
            <person name="Chen X."/>
            <person name="Luo L."/>
            <person name="Yu J."/>
            <person name="Kang L."/>
            <person name="Cui F."/>
        </authorList>
    </citation>
    <scope>NUCLEOTIDE SEQUENCE [LARGE SCALE GENOMIC DNA]</scope>
    <source>
        <strain evidence="2">Lst14</strain>
    </source>
</reference>
<proteinExistence type="predicted"/>
<name>A0A482WTW0_LAOST</name>
<dbReference type="AlphaFoldDB" id="A0A482WTW0"/>
<organism evidence="2 3">
    <name type="scientific">Laodelphax striatellus</name>
    <name type="common">Small brown planthopper</name>
    <name type="synonym">Delphax striatella</name>
    <dbReference type="NCBI Taxonomy" id="195883"/>
    <lineage>
        <taxon>Eukaryota</taxon>
        <taxon>Metazoa</taxon>
        <taxon>Ecdysozoa</taxon>
        <taxon>Arthropoda</taxon>
        <taxon>Hexapoda</taxon>
        <taxon>Insecta</taxon>
        <taxon>Pterygota</taxon>
        <taxon>Neoptera</taxon>
        <taxon>Paraneoptera</taxon>
        <taxon>Hemiptera</taxon>
        <taxon>Auchenorrhyncha</taxon>
        <taxon>Fulgoroidea</taxon>
        <taxon>Delphacidae</taxon>
        <taxon>Criomorphinae</taxon>
        <taxon>Laodelphax</taxon>
    </lineage>
</organism>
<dbReference type="Proteomes" id="UP000291343">
    <property type="component" value="Unassembled WGS sequence"/>
</dbReference>
<accession>A0A482WTW0</accession>